<evidence type="ECO:0000313" key="3">
    <source>
        <dbReference type="Proteomes" id="UP000070121"/>
    </source>
</evidence>
<protein>
    <recommendedName>
        <fullName evidence="1">Heterokaryon incompatibility domain-containing protein</fullName>
    </recommendedName>
</protein>
<organism evidence="2 3">
    <name type="scientific">Colletotrichum salicis</name>
    <dbReference type="NCBI Taxonomy" id="1209931"/>
    <lineage>
        <taxon>Eukaryota</taxon>
        <taxon>Fungi</taxon>
        <taxon>Dikarya</taxon>
        <taxon>Ascomycota</taxon>
        <taxon>Pezizomycotina</taxon>
        <taxon>Sordariomycetes</taxon>
        <taxon>Hypocreomycetidae</taxon>
        <taxon>Glomerellales</taxon>
        <taxon>Glomerellaceae</taxon>
        <taxon>Colletotrichum</taxon>
        <taxon>Colletotrichum acutatum species complex</taxon>
    </lineage>
</organism>
<gene>
    <name evidence="2" type="ORF">CSAL01_05152</name>
</gene>
<keyword evidence="3" id="KW-1185">Reference proteome</keyword>
<dbReference type="EMBL" id="JFFI01001031">
    <property type="protein sequence ID" value="KXH63945.1"/>
    <property type="molecule type" value="Genomic_DNA"/>
</dbReference>
<dbReference type="PANTHER" id="PTHR33112:SF14">
    <property type="entry name" value="HETEROKARYON INCOMPATIBILITY DOMAIN-CONTAINING PROTEIN"/>
    <property type="match status" value="1"/>
</dbReference>
<reference evidence="2 3" key="1">
    <citation type="submission" date="2014-02" db="EMBL/GenBank/DDBJ databases">
        <title>The genome sequence of Colletotrichum salicis CBS 607.94.</title>
        <authorList>
            <person name="Baroncelli R."/>
            <person name="Thon M.R."/>
        </authorList>
    </citation>
    <scope>NUCLEOTIDE SEQUENCE [LARGE SCALE GENOMIC DNA]</scope>
    <source>
        <strain evidence="2 3">CBS 607.94</strain>
    </source>
</reference>
<dbReference type="Pfam" id="PF06985">
    <property type="entry name" value="HET"/>
    <property type="match status" value="1"/>
</dbReference>
<accession>A0A135UU61</accession>
<name>A0A135UU61_9PEZI</name>
<comment type="caution">
    <text evidence="2">The sequence shown here is derived from an EMBL/GenBank/DDBJ whole genome shotgun (WGS) entry which is preliminary data.</text>
</comment>
<sequence>MAPDTALCEHCSLIDFGYLRNPTAAEIESLNAGERPTEDRFPLKFGQPIDGDPSWTLGRTSRINVSVATCEFCNAVKDVLFQYKDELKKLADAGLMDPLCYATCDIAGALQPRKGTTWEGAQPGWANPEFIMRRLAIYFIPFDKNSSTRLMPGRVGFKEASWKRILHCFQTFDAERPQDSSNMQNFFGKTINPGDTLFAGRKRPSKVDISLPINGLNTARRTTSHRVVLFKTALEVSLFLVIAKLGLGSPQIHPIRGFMPVFRLIDVNTMAIVERKEVHLRDLDYMTLSYVWGTTPQKVTLLETNRTKLRKKGSLRGELSRTIEDAYGFTRSMGTRYIWVDAVCIIQDSNADKAVQIGKMADIYANSLLTIITANGEDAQASLPGLSTPRGRLQKEITIKSPGPQGSISLLSTLSHTSSRFTNFTSDTKWSTRGWTLQERAVTCRSITFLQEQITWACCESHWSEETNSEASAVVSWFNFSGSESYLNSAYRDRYAPEMETEQMWHKMHRLARDYLNRDLTGDGDAYDAFSAIIQQAQDISGEPFLRGIPTSRFELGLCWEPSLEGVERRAKLITLPITSLNKQVPFPSWSWIGWKRPIGLTIEDCHVEAGLNPVISCYVPRCEQTLRLVQIPDDQLLFFWADSARFRVTDPIKLDLWQPDLDPLEKDQHVYYVQRIIDVDGRVVGETGRCKGNCDAGASESGEYEFVVIAENTAPPKFEKKMVALQVARRHDRVAYRINIAEISQAGWEKAKKTHGVIALGSEADIT</sequence>
<dbReference type="STRING" id="1209931.A0A135UU61"/>
<dbReference type="AlphaFoldDB" id="A0A135UU61"/>
<dbReference type="Proteomes" id="UP000070121">
    <property type="component" value="Unassembled WGS sequence"/>
</dbReference>
<dbReference type="OrthoDB" id="5135333at2759"/>
<proteinExistence type="predicted"/>
<dbReference type="InterPro" id="IPR010730">
    <property type="entry name" value="HET"/>
</dbReference>
<feature type="domain" description="Heterokaryon incompatibility" evidence="1">
    <location>
        <begin position="285"/>
        <end position="439"/>
    </location>
</feature>
<evidence type="ECO:0000313" key="2">
    <source>
        <dbReference type="EMBL" id="KXH63945.1"/>
    </source>
</evidence>
<dbReference type="PANTHER" id="PTHR33112">
    <property type="entry name" value="DOMAIN PROTEIN, PUTATIVE-RELATED"/>
    <property type="match status" value="1"/>
</dbReference>
<evidence type="ECO:0000259" key="1">
    <source>
        <dbReference type="Pfam" id="PF06985"/>
    </source>
</evidence>